<reference evidence="1 2" key="1">
    <citation type="submission" date="2020-08" db="EMBL/GenBank/DDBJ databases">
        <title>Sequencing the genomes of 1000 actinobacteria strains.</title>
        <authorList>
            <person name="Klenk H.-P."/>
        </authorList>
    </citation>
    <scope>NUCLEOTIDE SEQUENCE [LARGE SCALE GENOMIC DNA]</scope>
    <source>
        <strain evidence="1 2">DSM 44786</strain>
    </source>
</reference>
<proteinExistence type="predicted"/>
<accession>A0A7W7SGW6</accession>
<evidence type="ECO:0000313" key="1">
    <source>
        <dbReference type="EMBL" id="MBB4950253.1"/>
    </source>
</evidence>
<name>A0A7W7SGW6_9ACTN</name>
<dbReference type="Proteomes" id="UP000573327">
    <property type="component" value="Unassembled WGS sequence"/>
</dbReference>
<dbReference type="EMBL" id="JACHJR010000001">
    <property type="protein sequence ID" value="MBB4950253.1"/>
    <property type="molecule type" value="Genomic_DNA"/>
</dbReference>
<dbReference type="RefSeq" id="WP_313068779.1">
    <property type="nucleotide sequence ID" value="NZ_JACHJR010000001.1"/>
</dbReference>
<organism evidence="1 2">
    <name type="scientific">Kitasatospora gansuensis</name>
    <dbReference type="NCBI Taxonomy" id="258050"/>
    <lineage>
        <taxon>Bacteria</taxon>
        <taxon>Bacillati</taxon>
        <taxon>Actinomycetota</taxon>
        <taxon>Actinomycetes</taxon>
        <taxon>Kitasatosporales</taxon>
        <taxon>Streptomycetaceae</taxon>
        <taxon>Kitasatospora</taxon>
    </lineage>
</organism>
<dbReference type="AlphaFoldDB" id="A0A7W7SGW6"/>
<comment type="caution">
    <text evidence="1">The sequence shown here is derived from an EMBL/GenBank/DDBJ whole genome shotgun (WGS) entry which is preliminary data.</text>
</comment>
<protein>
    <submittedName>
        <fullName evidence="1">Uncharacterized protein</fullName>
    </submittedName>
</protein>
<evidence type="ECO:0000313" key="2">
    <source>
        <dbReference type="Proteomes" id="UP000573327"/>
    </source>
</evidence>
<keyword evidence="2" id="KW-1185">Reference proteome</keyword>
<gene>
    <name evidence="1" type="ORF">F4556_005788</name>
</gene>
<sequence>MGRPGGLIDHERCEVTVHSEPAGERYRTTVIRAYGNEIELPSPVGFTLPTEILKSYVR</sequence>